<gene>
    <name evidence="6" type="ORF">ATEG_01801</name>
</gene>
<sequence>MEPCLNGRLVLLHRKRYDIPGSHVTVLGCTLWSNVPDESKDVVRMRISDFQQITGWTVDDHIANHRADLAWLQSEIQTVHQENIKITDEQSPKRSVLVVTHHAPLLRKTSSPQHARNPWRFAFGTDILPLTSDEVKVWVFGHTHFTTSFRKGRVQVVSNQRGYVLPWSNPNGEDRNVSYYLFKNGTSYYPIPKPHTYFNTTTMKAISVTAPQQEGLVTDRAIPTLRDDYILVKTVSVALNPTDWKHIKYRAPPGTVIGCDYAGVVEAVGKNVKKSFKQRRPYGAFAEYIVAKGDIQIHIPENVSFQEAATLGVGITTVGQGLYQSLGLAPPTSSISEGTPILIYGGSTATGTLAIQFAKLSGYTVLTTCSPHNFDLVKRLGANEVFDYKQPNAAAEIRKLTNNNLRLVFDTIGLESSAQFCDEALSTEGGDYSSLLSLGIERENVKDRFTVAYTAIGEAFDFGDPIPANPEDLAFAEKFWDLTAKLLAERKIKAHPPKVLPGGLQGVLKGLELMRQGKVSGEKLVYNVEETP</sequence>
<dbReference type="AlphaFoldDB" id="Q0CWY3"/>
<dbReference type="HOGENOM" id="CLU_511872_0_0_1"/>
<dbReference type="SUPFAM" id="SSF51735">
    <property type="entry name" value="NAD(P)-binding Rossmann-fold domains"/>
    <property type="match status" value="1"/>
</dbReference>
<dbReference type="Gene3D" id="3.40.50.720">
    <property type="entry name" value="NAD(P)-binding Rossmann-like Domain"/>
    <property type="match status" value="1"/>
</dbReference>
<dbReference type="EMBL" id="CH476595">
    <property type="protein sequence ID" value="EAU38558.1"/>
    <property type="molecule type" value="Genomic_DNA"/>
</dbReference>
<comment type="similarity">
    <text evidence="1">Belongs to the zinc-containing alcohol dehydrogenase family.</text>
</comment>
<dbReference type="SUPFAM" id="SSF50129">
    <property type="entry name" value="GroES-like"/>
    <property type="match status" value="1"/>
</dbReference>
<dbReference type="InterPro" id="IPR029052">
    <property type="entry name" value="Metallo-depent_PP-like"/>
</dbReference>
<dbReference type="RefSeq" id="XP_001209166.1">
    <property type="nucleotide sequence ID" value="XM_001209166.1"/>
</dbReference>
<dbReference type="VEuPathDB" id="FungiDB:ATEG_01801"/>
<evidence type="ECO:0000256" key="2">
    <source>
        <dbReference type="ARBA" id="ARBA00022741"/>
    </source>
</evidence>
<dbReference type="GO" id="GO:0000166">
    <property type="term" value="F:nucleotide binding"/>
    <property type="evidence" value="ECO:0007669"/>
    <property type="project" value="UniProtKB-KW"/>
</dbReference>
<protein>
    <submittedName>
        <fullName evidence="6">Protein TOXD</fullName>
    </submittedName>
</protein>
<evidence type="ECO:0000313" key="7">
    <source>
        <dbReference type="Proteomes" id="UP000007963"/>
    </source>
</evidence>
<evidence type="ECO:0000256" key="4">
    <source>
        <dbReference type="ARBA" id="ARBA00023002"/>
    </source>
</evidence>
<feature type="domain" description="Enoyl reductase (ER)" evidence="5">
    <location>
        <begin position="215"/>
        <end position="525"/>
    </location>
</feature>
<dbReference type="InterPro" id="IPR013154">
    <property type="entry name" value="ADH-like_N"/>
</dbReference>
<dbReference type="InterPro" id="IPR036291">
    <property type="entry name" value="NAD(P)-bd_dom_sf"/>
</dbReference>
<dbReference type="OrthoDB" id="48317at2759"/>
<dbReference type="InterPro" id="IPR013149">
    <property type="entry name" value="ADH-like_C"/>
</dbReference>
<dbReference type="Gene3D" id="3.90.180.10">
    <property type="entry name" value="Medium-chain alcohol dehydrogenases, catalytic domain"/>
    <property type="match status" value="1"/>
</dbReference>
<dbReference type="SMART" id="SM00829">
    <property type="entry name" value="PKS_ER"/>
    <property type="match status" value="1"/>
</dbReference>
<evidence type="ECO:0000256" key="3">
    <source>
        <dbReference type="ARBA" id="ARBA00022857"/>
    </source>
</evidence>
<dbReference type="SUPFAM" id="SSF56300">
    <property type="entry name" value="Metallo-dependent phosphatases"/>
    <property type="match status" value="1"/>
</dbReference>
<dbReference type="InterPro" id="IPR020843">
    <property type="entry name" value="ER"/>
</dbReference>
<dbReference type="eggNOG" id="KOG1198">
    <property type="taxonomic scope" value="Eukaryota"/>
</dbReference>
<dbReference type="GeneID" id="4316157"/>
<accession>Q0CWY3</accession>
<evidence type="ECO:0000259" key="5">
    <source>
        <dbReference type="SMART" id="SM00829"/>
    </source>
</evidence>
<dbReference type="InterPro" id="IPR047122">
    <property type="entry name" value="Trans-enoyl_RdTase-like"/>
</dbReference>
<dbReference type="Pfam" id="PF08240">
    <property type="entry name" value="ADH_N"/>
    <property type="match status" value="1"/>
</dbReference>
<name>Q0CWY3_ASPTN</name>
<dbReference type="Pfam" id="PF00107">
    <property type="entry name" value="ADH_zinc_N"/>
    <property type="match status" value="1"/>
</dbReference>
<dbReference type="GO" id="GO:0016651">
    <property type="term" value="F:oxidoreductase activity, acting on NAD(P)H"/>
    <property type="evidence" value="ECO:0007669"/>
    <property type="project" value="InterPro"/>
</dbReference>
<dbReference type="InterPro" id="IPR011032">
    <property type="entry name" value="GroES-like_sf"/>
</dbReference>
<reference evidence="7" key="1">
    <citation type="submission" date="2005-09" db="EMBL/GenBank/DDBJ databases">
        <title>Annotation of the Aspergillus terreus NIH2624 genome.</title>
        <authorList>
            <person name="Birren B.W."/>
            <person name="Lander E.S."/>
            <person name="Galagan J.E."/>
            <person name="Nusbaum C."/>
            <person name="Devon K."/>
            <person name="Henn M."/>
            <person name="Ma L.-J."/>
            <person name="Jaffe D.B."/>
            <person name="Butler J."/>
            <person name="Alvarez P."/>
            <person name="Gnerre S."/>
            <person name="Grabherr M."/>
            <person name="Kleber M."/>
            <person name="Mauceli E.W."/>
            <person name="Brockman W."/>
            <person name="Rounsley S."/>
            <person name="Young S.K."/>
            <person name="LaButti K."/>
            <person name="Pushparaj V."/>
            <person name="DeCaprio D."/>
            <person name="Crawford M."/>
            <person name="Koehrsen M."/>
            <person name="Engels R."/>
            <person name="Montgomery P."/>
            <person name="Pearson M."/>
            <person name="Howarth C."/>
            <person name="Larson L."/>
            <person name="Luoma S."/>
            <person name="White J."/>
            <person name="Alvarado L."/>
            <person name="Kodira C.D."/>
            <person name="Zeng Q."/>
            <person name="Oleary S."/>
            <person name="Yandava C."/>
            <person name="Denning D.W."/>
            <person name="Nierman W.C."/>
            <person name="Milne T."/>
            <person name="Madden K."/>
        </authorList>
    </citation>
    <scope>NUCLEOTIDE SEQUENCE [LARGE SCALE GENOMIC DNA]</scope>
    <source>
        <strain evidence="7">NIH 2624 / FGSC A1156</strain>
    </source>
</reference>
<dbReference type="STRING" id="341663.Q0CWY3"/>
<dbReference type="OMA" id="RICGVTH"/>
<dbReference type="PANTHER" id="PTHR45348:SF2">
    <property type="entry name" value="ZINC-TYPE ALCOHOL DEHYDROGENASE-LIKE PROTEIN C2E1P3.01"/>
    <property type="match status" value="1"/>
</dbReference>
<keyword evidence="2" id="KW-0547">Nucleotide-binding</keyword>
<evidence type="ECO:0000256" key="1">
    <source>
        <dbReference type="ARBA" id="ARBA00008072"/>
    </source>
</evidence>
<dbReference type="PANTHER" id="PTHR45348">
    <property type="entry name" value="HYPOTHETICAL OXIDOREDUCTASE (EUROFUNG)"/>
    <property type="match status" value="1"/>
</dbReference>
<dbReference type="CDD" id="cd08249">
    <property type="entry name" value="enoyl_reductase_like"/>
    <property type="match status" value="1"/>
</dbReference>
<proteinExistence type="inferred from homology"/>
<keyword evidence="3" id="KW-0521">NADP</keyword>
<organism evidence="6 7">
    <name type="scientific">Aspergillus terreus (strain NIH 2624 / FGSC A1156)</name>
    <dbReference type="NCBI Taxonomy" id="341663"/>
    <lineage>
        <taxon>Eukaryota</taxon>
        <taxon>Fungi</taxon>
        <taxon>Dikarya</taxon>
        <taxon>Ascomycota</taxon>
        <taxon>Pezizomycotina</taxon>
        <taxon>Eurotiomycetes</taxon>
        <taxon>Eurotiomycetidae</taxon>
        <taxon>Eurotiales</taxon>
        <taxon>Aspergillaceae</taxon>
        <taxon>Aspergillus</taxon>
        <taxon>Aspergillus subgen. Circumdati</taxon>
    </lineage>
</organism>
<dbReference type="Proteomes" id="UP000007963">
    <property type="component" value="Unassembled WGS sequence"/>
</dbReference>
<evidence type="ECO:0000313" key="6">
    <source>
        <dbReference type="EMBL" id="EAU38558.1"/>
    </source>
</evidence>
<keyword evidence="4" id="KW-0560">Oxidoreductase</keyword>